<dbReference type="Gene3D" id="1.10.287.130">
    <property type="match status" value="1"/>
</dbReference>
<dbReference type="GO" id="GO:0016036">
    <property type="term" value="P:cellular response to phosphate starvation"/>
    <property type="evidence" value="ECO:0007669"/>
    <property type="project" value="TreeGrafter"/>
</dbReference>
<keyword evidence="6" id="KW-0547">Nucleotide-binding</keyword>
<keyword evidence="10" id="KW-0472">Membrane</keyword>
<dbReference type="OrthoDB" id="9773956at2"/>
<dbReference type="GO" id="GO:0004721">
    <property type="term" value="F:phosphoprotein phosphatase activity"/>
    <property type="evidence" value="ECO:0007669"/>
    <property type="project" value="TreeGrafter"/>
</dbReference>
<dbReference type="SUPFAM" id="SSF47384">
    <property type="entry name" value="Homodimeric domain of signal transducing histidine kinase"/>
    <property type="match status" value="1"/>
</dbReference>
<evidence type="ECO:0000256" key="3">
    <source>
        <dbReference type="ARBA" id="ARBA00012438"/>
    </source>
</evidence>
<dbReference type="EMBL" id="PVNS01000003">
    <property type="protein sequence ID" value="PRO66401.1"/>
    <property type="molecule type" value="Genomic_DNA"/>
</dbReference>
<evidence type="ECO:0000256" key="1">
    <source>
        <dbReference type="ARBA" id="ARBA00000085"/>
    </source>
</evidence>
<evidence type="ECO:0000313" key="12">
    <source>
        <dbReference type="EMBL" id="PRO66401.1"/>
    </source>
</evidence>
<dbReference type="AlphaFoldDB" id="A0A2P6MJE6"/>
<keyword evidence="4" id="KW-0597">Phosphoprotein</keyword>
<dbReference type="Proteomes" id="UP000243650">
    <property type="component" value="Unassembled WGS sequence"/>
</dbReference>
<reference evidence="12 13" key="1">
    <citation type="submission" date="2018-03" db="EMBL/GenBank/DDBJ databases">
        <title>Bacillus urumqiensis sp. nov., a moderately haloalkaliphilic bacterium isolated from a salt lake.</title>
        <authorList>
            <person name="Zhao B."/>
            <person name="Liao Z."/>
        </authorList>
    </citation>
    <scope>NUCLEOTIDE SEQUENCE [LARGE SCALE GENOMIC DNA]</scope>
    <source>
        <strain evidence="12 13">BZ-SZ-XJ18</strain>
    </source>
</reference>
<evidence type="ECO:0000259" key="11">
    <source>
        <dbReference type="PROSITE" id="PS50109"/>
    </source>
</evidence>
<evidence type="ECO:0000313" key="13">
    <source>
        <dbReference type="Proteomes" id="UP000243650"/>
    </source>
</evidence>
<comment type="catalytic activity">
    <reaction evidence="1">
        <text>ATP + protein L-histidine = ADP + protein N-phospho-L-histidine.</text>
        <dbReference type="EC" id="2.7.13.3"/>
    </reaction>
</comment>
<feature type="transmembrane region" description="Helical" evidence="10">
    <location>
        <begin position="34"/>
        <end position="52"/>
    </location>
</feature>
<proteinExistence type="predicted"/>
<organism evidence="12 13">
    <name type="scientific">Alkalicoccus urumqiensis</name>
    <name type="common">Bacillus urumqiensis</name>
    <dbReference type="NCBI Taxonomy" id="1548213"/>
    <lineage>
        <taxon>Bacteria</taxon>
        <taxon>Bacillati</taxon>
        <taxon>Bacillota</taxon>
        <taxon>Bacilli</taxon>
        <taxon>Bacillales</taxon>
        <taxon>Bacillaceae</taxon>
        <taxon>Alkalicoccus</taxon>
    </lineage>
</organism>
<dbReference type="PANTHER" id="PTHR45453:SF1">
    <property type="entry name" value="PHOSPHATE REGULON SENSOR PROTEIN PHOR"/>
    <property type="match status" value="1"/>
</dbReference>
<sequence length="333" mass="36517">MLRNREIRLLLLVMIGISAAASVLALLLPAAAPVLVPVLAVLLIGASLFFTFRRYKKLETLSGYLKKISAGDVSLDVRDNEEGELSILKNDIYKVTSMLAEERSGLKQDKTALTEAISDISHQLKTPVTSMVIMADLLRAPELSEEKRREFTNNISVQLERIEWLVSALLKLSKIDAGSIQFKKETVLLKDLIAKALEPLAIPAELKEQSLLVHGEDGASFQGDVNWTAEALMNIVKNGVEHTPAGGTISVTAAENALYSEIVIQDSGDGIPKEDLPYIFQRFYKGRHTGEDSVGIGLALAERIITGQQGNIDVKSRPGEGTTFRITFHKHVF</sequence>
<dbReference type="InterPro" id="IPR003594">
    <property type="entry name" value="HATPase_dom"/>
</dbReference>
<dbReference type="SMART" id="SM00388">
    <property type="entry name" value="HisKA"/>
    <property type="match status" value="1"/>
</dbReference>
<dbReference type="InterPro" id="IPR036890">
    <property type="entry name" value="HATPase_C_sf"/>
</dbReference>
<dbReference type="InterPro" id="IPR004358">
    <property type="entry name" value="Sig_transdc_His_kin-like_C"/>
</dbReference>
<keyword evidence="13" id="KW-1185">Reference proteome</keyword>
<protein>
    <recommendedName>
        <fullName evidence="3">histidine kinase</fullName>
        <ecNumber evidence="3">2.7.13.3</ecNumber>
    </recommendedName>
</protein>
<dbReference type="InterPro" id="IPR036097">
    <property type="entry name" value="HisK_dim/P_sf"/>
</dbReference>
<evidence type="ECO:0000256" key="10">
    <source>
        <dbReference type="SAM" id="Phobius"/>
    </source>
</evidence>
<dbReference type="GO" id="GO:0000155">
    <property type="term" value="F:phosphorelay sensor kinase activity"/>
    <property type="evidence" value="ECO:0007669"/>
    <property type="project" value="InterPro"/>
</dbReference>
<dbReference type="SUPFAM" id="SSF55874">
    <property type="entry name" value="ATPase domain of HSP90 chaperone/DNA topoisomerase II/histidine kinase"/>
    <property type="match status" value="1"/>
</dbReference>
<keyword evidence="7 12" id="KW-0418">Kinase</keyword>
<comment type="subcellular location">
    <subcellularLocation>
        <location evidence="2">Membrane</location>
    </subcellularLocation>
</comment>
<evidence type="ECO:0000256" key="9">
    <source>
        <dbReference type="ARBA" id="ARBA00023012"/>
    </source>
</evidence>
<dbReference type="InterPro" id="IPR005467">
    <property type="entry name" value="His_kinase_dom"/>
</dbReference>
<dbReference type="PANTHER" id="PTHR45453">
    <property type="entry name" value="PHOSPHATE REGULON SENSOR PROTEIN PHOR"/>
    <property type="match status" value="1"/>
</dbReference>
<dbReference type="Pfam" id="PF00512">
    <property type="entry name" value="HisKA"/>
    <property type="match status" value="1"/>
</dbReference>
<evidence type="ECO:0000256" key="6">
    <source>
        <dbReference type="ARBA" id="ARBA00022741"/>
    </source>
</evidence>
<dbReference type="PRINTS" id="PR00344">
    <property type="entry name" value="BCTRLSENSOR"/>
</dbReference>
<accession>A0A2P6MJE6</accession>
<feature type="domain" description="Histidine kinase" evidence="11">
    <location>
        <begin position="119"/>
        <end position="332"/>
    </location>
</feature>
<feature type="transmembrane region" description="Helical" evidence="10">
    <location>
        <begin position="7"/>
        <end position="28"/>
    </location>
</feature>
<evidence type="ECO:0000256" key="2">
    <source>
        <dbReference type="ARBA" id="ARBA00004370"/>
    </source>
</evidence>
<dbReference type="EC" id="2.7.13.3" evidence="3"/>
<name>A0A2P6MJE6_ALKUR</name>
<dbReference type="Gene3D" id="3.30.565.10">
    <property type="entry name" value="Histidine kinase-like ATPase, C-terminal domain"/>
    <property type="match status" value="1"/>
</dbReference>
<dbReference type="GO" id="GO:0005886">
    <property type="term" value="C:plasma membrane"/>
    <property type="evidence" value="ECO:0007669"/>
    <property type="project" value="TreeGrafter"/>
</dbReference>
<dbReference type="CDD" id="cd00082">
    <property type="entry name" value="HisKA"/>
    <property type="match status" value="1"/>
</dbReference>
<evidence type="ECO:0000256" key="5">
    <source>
        <dbReference type="ARBA" id="ARBA00022679"/>
    </source>
</evidence>
<evidence type="ECO:0000256" key="8">
    <source>
        <dbReference type="ARBA" id="ARBA00022840"/>
    </source>
</evidence>
<dbReference type="CDD" id="cd00075">
    <property type="entry name" value="HATPase"/>
    <property type="match status" value="1"/>
</dbReference>
<dbReference type="RefSeq" id="WP_105958040.1">
    <property type="nucleotide sequence ID" value="NZ_PVNS01000003.1"/>
</dbReference>
<keyword evidence="8" id="KW-0067">ATP-binding</keyword>
<evidence type="ECO:0000256" key="7">
    <source>
        <dbReference type="ARBA" id="ARBA00022777"/>
    </source>
</evidence>
<dbReference type="SMART" id="SM00387">
    <property type="entry name" value="HATPase_c"/>
    <property type="match status" value="1"/>
</dbReference>
<gene>
    <name evidence="12" type="ORF">C6I21_03410</name>
</gene>
<dbReference type="PROSITE" id="PS50109">
    <property type="entry name" value="HIS_KIN"/>
    <property type="match status" value="1"/>
</dbReference>
<dbReference type="Pfam" id="PF02518">
    <property type="entry name" value="HATPase_c"/>
    <property type="match status" value="1"/>
</dbReference>
<dbReference type="InterPro" id="IPR003661">
    <property type="entry name" value="HisK_dim/P_dom"/>
</dbReference>
<keyword evidence="5" id="KW-0808">Transferase</keyword>
<dbReference type="GO" id="GO:0005524">
    <property type="term" value="F:ATP binding"/>
    <property type="evidence" value="ECO:0007669"/>
    <property type="project" value="UniProtKB-KW"/>
</dbReference>
<keyword evidence="9" id="KW-0902">Two-component regulatory system</keyword>
<evidence type="ECO:0000256" key="4">
    <source>
        <dbReference type="ARBA" id="ARBA00022553"/>
    </source>
</evidence>
<comment type="caution">
    <text evidence="12">The sequence shown here is derived from an EMBL/GenBank/DDBJ whole genome shotgun (WGS) entry which is preliminary data.</text>
</comment>
<dbReference type="InterPro" id="IPR050351">
    <property type="entry name" value="BphY/WalK/GraS-like"/>
</dbReference>
<keyword evidence="10" id="KW-1133">Transmembrane helix</keyword>
<keyword evidence="10" id="KW-0812">Transmembrane</keyword>